<sequence>MAADYWLAAIPLDVDPSWRPPPWTNNPQETTEIFSFGRPKEEKLKSHHHPQREATAPTVNVVNWRPLHRQRESGGVREHPRDPATGRKRTVYSSLLAITVGQASATVVSLRPGRRKGSLPPIQSSVPGGSFLSSVLASAHILGQPFFGLQHFTRGFPLG</sequence>
<keyword evidence="3" id="KW-1185">Reference proteome</keyword>
<reference evidence="2" key="1">
    <citation type="submission" date="2017-07" db="EMBL/GenBank/DDBJ databases">
        <title>Taro Niue Genome Assembly and Annotation.</title>
        <authorList>
            <person name="Atibalentja N."/>
            <person name="Keating K."/>
            <person name="Fields C.J."/>
        </authorList>
    </citation>
    <scope>NUCLEOTIDE SEQUENCE</scope>
    <source>
        <strain evidence="2">Niue_2</strain>
        <tissue evidence="2">Leaf</tissue>
    </source>
</reference>
<evidence type="ECO:0000313" key="2">
    <source>
        <dbReference type="EMBL" id="MQL78061.1"/>
    </source>
</evidence>
<gene>
    <name evidence="2" type="ORF">Taro_010482</name>
</gene>
<dbReference type="AlphaFoldDB" id="A0A843U3F4"/>
<name>A0A843U3F4_COLES</name>
<dbReference type="EMBL" id="NMUH01000380">
    <property type="protein sequence ID" value="MQL78061.1"/>
    <property type="molecule type" value="Genomic_DNA"/>
</dbReference>
<feature type="compositionally biased region" description="Basic and acidic residues" evidence="1">
    <location>
        <begin position="69"/>
        <end position="85"/>
    </location>
</feature>
<comment type="caution">
    <text evidence="2">The sequence shown here is derived from an EMBL/GenBank/DDBJ whole genome shotgun (WGS) entry which is preliminary data.</text>
</comment>
<organism evidence="2 3">
    <name type="scientific">Colocasia esculenta</name>
    <name type="common">Wild taro</name>
    <name type="synonym">Arum esculentum</name>
    <dbReference type="NCBI Taxonomy" id="4460"/>
    <lineage>
        <taxon>Eukaryota</taxon>
        <taxon>Viridiplantae</taxon>
        <taxon>Streptophyta</taxon>
        <taxon>Embryophyta</taxon>
        <taxon>Tracheophyta</taxon>
        <taxon>Spermatophyta</taxon>
        <taxon>Magnoliopsida</taxon>
        <taxon>Liliopsida</taxon>
        <taxon>Araceae</taxon>
        <taxon>Aroideae</taxon>
        <taxon>Colocasieae</taxon>
        <taxon>Colocasia</taxon>
    </lineage>
</organism>
<evidence type="ECO:0000256" key="1">
    <source>
        <dbReference type="SAM" id="MobiDB-lite"/>
    </source>
</evidence>
<feature type="region of interest" description="Disordered" evidence="1">
    <location>
        <begin position="42"/>
        <end position="88"/>
    </location>
</feature>
<evidence type="ECO:0000313" key="3">
    <source>
        <dbReference type="Proteomes" id="UP000652761"/>
    </source>
</evidence>
<dbReference type="Proteomes" id="UP000652761">
    <property type="component" value="Unassembled WGS sequence"/>
</dbReference>
<proteinExistence type="predicted"/>
<accession>A0A843U3F4</accession>
<protein>
    <submittedName>
        <fullName evidence="2">Uncharacterized protein</fullName>
    </submittedName>
</protein>